<evidence type="ECO:0000313" key="8">
    <source>
        <dbReference type="EnsemblPlants" id="TraesCS4B02G262500.1"/>
    </source>
</evidence>
<dbReference type="SUPFAM" id="SSF103481">
    <property type="entry name" value="Multidrug resistance efflux transporter EmrE"/>
    <property type="match status" value="1"/>
</dbReference>
<reference evidence="8" key="1">
    <citation type="submission" date="2018-08" db="EMBL/GenBank/DDBJ databases">
        <authorList>
            <person name="Rossello M."/>
        </authorList>
    </citation>
    <scope>NUCLEOTIDE SEQUENCE [LARGE SCALE GENOMIC DNA]</scope>
    <source>
        <strain evidence="8">cv. Chinese Spring</strain>
    </source>
</reference>
<dbReference type="AlphaFoldDB" id="A0A3B6IU99"/>
<evidence type="ECO:0000256" key="4">
    <source>
        <dbReference type="ARBA" id="ARBA00022989"/>
    </source>
</evidence>
<reference evidence="8" key="2">
    <citation type="submission" date="2018-10" db="UniProtKB">
        <authorList>
            <consortium name="EnsemblPlants"/>
        </authorList>
    </citation>
    <scope>IDENTIFICATION</scope>
</reference>
<keyword evidence="9" id="KW-1185">Reference proteome</keyword>
<accession>A0A3B6IU99</accession>
<dbReference type="PANTHER" id="PTHR31218">
    <property type="entry name" value="WAT1-RELATED PROTEIN"/>
    <property type="match status" value="1"/>
</dbReference>
<feature type="transmembrane region" description="Helical" evidence="6">
    <location>
        <begin position="119"/>
        <end position="138"/>
    </location>
</feature>
<dbReference type="OMA" id="VMALCVH"/>
<feature type="transmembrane region" description="Helical" evidence="6">
    <location>
        <begin position="292"/>
        <end position="315"/>
    </location>
</feature>
<feature type="transmembrane region" description="Helical" evidence="6">
    <location>
        <begin position="12"/>
        <end position="33"/>
    </location>
</feature>
<evidence type="ECO:0000256" key="2">
    <source>
        <dbReference type="ARBA" id="ARBA00007635"/>
    </source>
</evidence>
<feature type="domain" description="EamA" evidence="7">
    <location>
        <begin position="228"/>
        <end position="366"/>
    </location>
</feature>
<feature type="transmembrane region" description="Helical" evidence="6">
    <location>
        <begin position="77"/>
        <end position="99"/>
    </location>
</feature>
<keyword evidence="3 6" id="KW-0812">Transmembrane</keyword>
<feature type="transmembrane region" description="Helical" evidence="6">
    <location>
        <begin position="174"/>
        <end position="192"/>
    </location>
</feature>
<dbReference type="Gramene" id="TraesCLE_scaffold_069916_01G000100.1">
    <property type="protein sequence ID" value="TraesCLE_scaffold_069916_01G000100.1"/>
    <property type="gene ID" value="TraesCLE_scaffold_069916_01G000100"/>
</dbReference>
<evidence type="ECO:0000256" key="6">
    <source>
        <dbReference type="RuleBase" id="RU363077"/>
    </source>
</evidence>
<sequence length="415" mass="45213">MRILGVGSVLEAARPVAAMVVVEFVFSAMQIFIKLALDDGMDVRVLVAYRPMFGAAFLCPVAFLIERKKRPPLTVKVVTGLFLCGLFGVTMNQNLFVLALKLTNSATIVTALSNLTPQATFIVAILTRSVVIVITDFYKISVPFWVLVTDSQAPLGKWKNRMETLKLRKPSGQAKLAGTLVGLGGAMLLTFYKGPEMRFLHRLAHTGLSHASGDHQLRPQPAAGSRILGSFLAIAGCFTYAIWLTIQAKVVQVYPCHYSIAALVCVFGAVQSTLLTLCIHRDADHWRLGLNIRLYASAFAGIVASGSAFPLMSWCLQKKGPLYVAMFGPLIIVFVAVMSSVVLNEALHIGIVLGAVLIVAGLYMVLWGKVKEEDEQEADAPKLVGQKDVLGKESVPQANREVNEENNFRLVIVRD</sequence>
<dbReference type="Gramene" id="TraesWEE_scaffold_116673_01G000100.1">
    <property type="protein sequence ID" value="TraesWEE_scaffold_116673_01G000100.1"/>
    <property type="gene ID" value="TraesWEE_scaffold_116673_01G000100"/>
</dbReference>
<feature type="transmembrane region" description="Helical" evidence="6">
    <location>
        <begin position="227"/>
        <end position="246"/>
    </location>
</feature>
<evidence type="ECO:0000259" key="7">
    <source>
        <dbReference type="Pfam" id="PF00892"/>
    </source>
</evidence>
<dbReference type="EnsemblPlants" id="TraesCS4B02G262500.1">
    <property type="protein sequence ID" value="TraesCS4B02G262500.1"/>
    <property type="gene ID" value="TraesCS4B02G262500"/>
</dbReference>
<dbReference type="InterPro" id="IPR030184">
    <property type="entry name" value="WAT1-related"/>
</dbReference>
<comment type="similarity">
    <text evidence="2 6">Belongs to the drug/metabolite transporter (DMT) superfamily. Plant drug/metabolite exporter (P-DME) (TC 2.A.7.4) family.</text>
</comment>
<keyword evidence="5 6" id="KW-0472">Membrane</keyword>
<proteinExistence type="inferred from homology"/>
<feature type="domain" description="EamA" evidence="7">
    <location>
        <begin position="18"/>
        <end position="126"/>
    </location>
</feature>
<dbReference type="Gramene" id="TraesCS4B02G262500.1">
    <property type="protein sequence ID" value="TraesCS4B02G262500.1"/>
    <property type="gene ID" value="TraesCS4B02G262500"/>
</dbReference>
<evidence type="ECO:0000256" key="3">
    <source>
        <dbReference type="ARBA" id="ARBA00022692"/>
    </source>
</evidence>
<evidence type="ECO:0000256" key="1">
    <source>
        <dbReference type="ARBA" id="ARBA00004141"/>
    </source>
</evidence>
<dbReference type="GO" id="GO:0022857">
    <property type="term" value="F:transmembrane transporter activity"/>
    <property type="evidence" value="ECO:0007669"/>
    <property type="project" value="InterPro"/>
</dbReference>
<dbReference type="InterPro" id="IPR037185">
    <property type="entry name" value="EmrE-like"/>
</dbReference>
<protein>
    <recommendedName>
        <fullName evidence="6">WAT1-related protein</fullName>
    </recommendedName>
</protein>
<feature type="transmembrane region" description="Helical" evidence="6">
    <location>
        <begin position="347"/>
        <end position="366"/>
    </location>
</feature>
<keyword evidence="4 6" id="KW-1133">Transmembrane helix</keyword>
<dbReference type="OrthoDB" id="1728340at2759"/>
<evidence type="ECO:0000313" key="9">
    <source>
        <dbReference type="Proteomes" id="UP000019116"/>
    </source>
</evidence>
<feature type="transmembrane region" description="Helical" evidence="6">
    <location>
        <begin position="258"/>
        <end position="280"/>
    </location>
</feature>
<comment type="subcellular location">
    <subcellularLocation>
        <location evidence="1 6">Membrane</location>
        <topology evidence="1 6">Multi-pass membrane protein</topology>
    </subcellularLocation>
</comment>
<evidence type="ECO:0000256" key="5">
    <source>
        <dbReference type="ARBA" id="ARBA00023136"/>
    </source>
</evidence>
<dbReference type="GO" id="GO:0005886">
    <property type="term" value="C:plasma membrane"/>
    <property type="evidence" value="ECO:0000318"/>
    <property type="project" value="GO_Central"/>
</dbReference>
<dbReference type="Pfam" id="PF00892">
    <property type="entry name" value="EamA"/>
    <property type="match status" value="2"/>
</dbReference>
<feature type="transmembrane region" description="Helical" evidence="6">
    <location>
        <begin position="322"/>
        <end position="341"/>
    </location>
</feature>
<name>A0A3B6IU99_WHEAT</name>
<dbReference type="InterPro" id="IPR000620">
    <property type="entry name" value="EamA_dom"/>
</dbReference>
<organism evidence="8">
    <name type="scientific">Triticum aestivum</name>
    <name type="common">Wheat</name>
    <dbReference type="NCBI Taxonomy" id="4565"/>
    <lineage>
        <taxon>Eukaryota</taxon>
        <taxon>Viridiplantae</taxon>
        <taxon>Streptophyta</taxon>
        <taxon>Embryophyta</taxon>
        <taxon>Tracheophyta</taxon>
        <taxon>Spermatophyta</taxon>
        <taxon>Magnoliopsida</taxon>
        <taxon>Liliopsida</taxon>
        <taxon>Poales</taxon>
        <taxon>Poaceae</taxon>
        <taxon>BOP clade</taxon>
        <taxon>Pooideae</taxon>
        <taxon>Triticodae</taxon>
        <taxon>Triticeae</taxon>
        <taxon>Triticinae</taxon>
        <taxon>Triticum</taxon>
    </lineage>
</organism>
<feature type="transmembrane region" description="Helical" evidence="6">
    <location>
        <begin position="45"/>
        <end position="65"/>
    </location>
</feature>
<dbReference type="Proteomes" id="UP000019116">
    <property type="component" value="Chromosome 4B"/>
</dbReference>
<dbReference type="Gramene" id="TraesCS4B03G0699600.1">
    <property type="protein sequence ID" value="TraesCS4B03G0699600.1.CDS"/>
    <property type="gene ID" value="TraesCS4B03G0699600"/>
</dbReference>